<evidence type="ECO:0000313" key="12">
    <source>
        <dbReference type="EMBL" id="CAI2161869.1"/>
    </source>
</evidence>
<dbReference type="PANTHER" id="PTHR13479:SF40">
    <property type="entry name" value="SMALL RIBOSOMAL SUBUNIT PROTEIN BS18M"/>
    <property type="match status" value="1"/>
</dbReference>
<dbReference type="PRINTS" id="PR00974">
    <property type="entry name" value="RIBOSOMALS18"/>
</dbReference>
<dbReference type="GO" id="GO:0005763">
    <property type="term" value="C:mitochondrial small ribosomal subunit"/>
    <property type="evidence" value="ECO:0007669"/>
    <property type="project" value="TreeGrafter"/>
</dbReference>
<dbReference type="Gene3D" id="2.40.50.140">
    <property type="entry name" value="Nucleic acid-binding proteins"/>
    <property type="match status" value="1"/>
</dbReference>
<dbReference type="OrthoDB" id="21463at2759"/>
<keyword evidence="4 8" id="KW-0687">Ribonucleoprotein</keyword>
<keyword evidence="13" id="KW-1185">Reference proteome</keyword>
<dbReference type="Proteomes" id="UP001153678">
    <property type="component" value="Unassembled WGS sequence"/>
</dbReference>
<dbReference type="SUPFAM" id="SSF55653">
    <property type="entry name" value="Ribosomal protein L9 C-domain"/>
    <property type="match status" value="1"/>
</dbReference>
<keyword evidence="3 7" id="KW-0238">DNA-binding</keyword>
<keyword evidence="6" id="KW-0694">RNA-binding</keyword>
<accession>A0A9W4SC57</accession>
<dbReference type="InterPro" id="IPR000424">
    <property type="entry name" value="Primosome_PriB/ssb"/>
</dbReference>
<evidence type="ECO:0000256" key="9">
    <source>
        <dbReference type="SAM" id="Coils"/>
    </source>
</evidence>
<dbReference type="SUPFAM" id="SSF46911">
    <property type="entry name" value="Ribosomal protein S18"/>
    <property type="match status" value="1"/>
</dbReference>
<evidence type="ECO:0000313" key="13">
    <source>
        <dbReference type="Proteomes" id="UP001153678"/>
    </source>
</evidence>
<organism evidence="12 13">
    <name type="scientific">Funneliformis geosporum</name>
    <dbReference type="NCBI Taxonomy" id="1117311"/>
    <lineage>
        <taxon>Eukaryota</taxon>
        <taxon>Fungi</taxon>
        <taxon>Fungi incertae sedis</taxon>
        <taxon>Mucoromycota</taxon>
        <taxon>Glomeromycotina</taxon>
        <taxon>Glomeromycetes</taxon>
        <taxon>Glomerales</taxon>
        <taxon>Glomeraceae</taxon>
        <taxon>Funneliformis</taxon>
    </lineage>
</organism>
<evidence type="ECO:0000256" key="4">
    <source>
        <dbReference type="ARBA" id="ARBA00023274"/>
    </source>
</evidence>
<dbReference type="PROSITE" id="PS50889">
    <property type="entry name" value="S4"/>
    <property type="match status" value="1"/>
</dbReference>
<feature type="coiled-coil region" evidence="9">
    <location>
        <begin position="416"/>
        <end position="446"/>
    </location>
</feature>
<keyword evidence="10" id="KW-1133">Transmembrane helix</keyword>
<keyword evidence="10" id="KW-0812">Transmembrane</keyword>
<evidence type="ECO:0000256" key="8">
    <source>
        <dbReference type="RuleBase" id="RU003910"/>
    </source>
</evidence>
<dbReference type="GO" id="GO:0003735">
    <property type="term" value="F:structural constituent of ribosome"/>
    <property type="evidence" value="ECO:0007669"/>
    <property type="project" value="InterPro"/>
</dbReference>
<evidence type="ECO:0000256" key="10">
    <source>
        <dbReference type="SAM" id="Phobius"/>
    </source>
</evidence>
<dbReference type="InterPro" id="IPR012340">
    <property type="entry name" value="NA-bd_OB-fold"/>
</dbReference>
<dbReference type="PANTHER" id="PTHR13479">
    <property type="entry name" value="30S RIBOSOMAL PROTEIN S18"/>
    <property type="match status" value="1"/>
</dbReference>
<evidence type="ECO:0000256" key="2">
    <source>
        <dbReference type="ARBA" id="ARBA00022980"/>
    </source>
</evidence>
<feature type="domain" description="Large ribosomal subunit protein bL9 C-terminal" evidence="11">
    <location>
        <begin position="443"/>
        <end position="514"/>
    </location>
</feature>
<keyword evidence="9" id="KW-0175">Coiled coil</keyword>
<dbReference type="HAMAP" id="MF_00270">
    <property type="entry name" value="Ribosomal_bS18"/>
    <property type="match status" value="1"/>
</dbReference>
<dbReference type="GO" id="GO:0003697">
    <property type="term" value="F:single-stranded DNA binding"/>
    <property type="evidence" value="ECO:0007669"/>
    <property type="project" value="InterPro"/>
</dbReference>
<sequence length="532" mass="61558">MIKNLEELLGKENIEKIEEKDWKPVYIEEGSYVLINFSSPREKIKQLEKELIKLKSSRKMLNKVKLTGKVISLKIKERIEDKELKIYFSLEVPNPNNATTILRCVSQGEIAERIEKELQKEDIIEVRGYLRNERNYSTVSDGEKNRQILTKITDFVKLDIKFEEIDKKNSNQVRLIGKIITDFKDPDEKRNPELLTFKIEVPRERNPSPLFFCRAQGELVADFNQHLSKGDIIFLEGFLQAKKIYIDYKDTDTLRKFINRQGRIVRRTYTQLTTKTQRQVTKSIKRARQMALLPYSIVEQSEPIYTSSRGQSSGHTKGVYGGKSFFGSSQVGAYGGHYSGSNSSERGILLAVIAAVSSSLKIPAIAPIILVTIISLTGLIGTLFPTWGKKFEVKEFAKGFVLNYFLHPKNKKKEVLLANQKNLEWLKEQKIKLEQEELLLEQKSQELYQRINNFSLSFDLKKNEKGNPFGSVSSKEILQELEKHNFKLEKNQLSDFRPFHELGEKVVKIENYMNKTETAKLNNFEIKKQMDK</sequence>
<dbReference type="AlphaFoldDB" id="A0A9W4SC57"/>
<gene>
    <name evidence="12" type="ORF">FWILDA_LOCUS268</name>
</gene>
<comment type="caution">
    <text evidence="12">The sequence shown here is derived from an EMBL/GenBank/DDBJ whole genome shotgun (WGS) entry which is preliminary data.</text>
</comment>
<evidence type="ECO:0000256" key="5">
    <source>
        <dbReference type="ARBA" id="ARBA00035264"/>
    </source>
</evidence>
<dbReference type="SUPFAM" id="SSF50249">
    <property type="entry name" value="Nucleic acid-binding proteins"/>
    <property type="match status" value="1"/>
</dbReference>
<name>A0A9W4SC57_9GLOM</name>
<dbReference type="Pfam" id="PF01084">
    <property type="entry name" value="Ribosomal_S18"/>
    <property type="match status" value="1"/>
</dbReference>
<feature type="transmembrane region" description="Helical" evidence="10">
    <location>
        <begin position="364"/>
        <end position="384"/>
    </location>
</feature>
<dbReference type="Gene3D" id="4.10.640.10">
    <property type="entry name" value="Ribosomal protein S18"/>
    <property type="match status" value="1"/>
</dbReference>
<dbReference type="EMBL" id="CAMKVN010000017">
    <property type="protein sequence ID" value="CAI2161869.1"/>
    <property type="molecule type" value="Genomic_DNA"/>
</dbReference>
<dbReference type="PROSITE" id="PS50935">
    <property type="entry name" value="SSB"/>
    <property type="match status" value="2"/>
</dbReference>
<dbReference type="NCBIfam" id="TIGR00165">
    <property type="entry name" value="S18"/>
    <property type="match status" value="1"/>
</dbReference>
<proteinExistence type="inferred from homology"/>
<keyword evidence="2 8" id="KW-0689">Ribosomal protein</keyword>
<evidence type="ECO:0000256" key="3">
    <source>
        <dbReference type="ARBA" id="ARBA00023125"/>
    </source>
</evidence>
<protein>
    <recommendedName>
        <fullName evidence="5">Small ribosomal subunit protein bS18m</fullName>
    </recommendedName>
</protein>
<dbReference type="InterPro" id="IPR020069">
    <property type="entry name" value="Ribosomal_bL9_C"/>
</dbReference>
<dbReference type="Gene3D" id="3.10.430.100">
    <property type="entry name" value="Ribosomal protein L9, C-terminal domain"/>
    <property type="match status" value="1"/>
</dbReference>
<evidence type="ECO:0000259" key="11">
    <source>
        <dbReference type="Pfam" id="PF03948"/>
    </source>
</evidence>
<evidence type="ECO:0000256" key="7">
    <source>
        <dbReference type="PROSITE-ProRule" id="PRU00252"/>
    </source>
</evidence>
<dbReference type="InterPro" id="IPR036791">
    <property type="entry name" value="Ribosomal_bL9_C_sf"/>
</dbReference>
<reference evidence="12" key="1">
    <citation type="submission" date="2022-08" db="EMBL/GenBank/DDBJ databases">
        <authorList>
            <person name="Kallberg Y."/>
            <person name="Tangrot J."/>
            <person name="Rosling A."/>
        </authorList>
    </citation>
    <scope>NUCLEOTIDE SEQUENCE</scope>
    <source>
        <strain evidence="12">Wild A</strain>
    </source>
</reference>
<evidence type="ECO:0000256" key="6">
    <source>
        <dbReference type="PROSITE-ProRule" id="PRU00182"/>
    </source>
</evidence>
<dbReference type="GO" id="GO:0070181">
    <property type="term" value="F:small ribosomal subunit rRNA binding"/>
    <property type="evidence" value="ECO:0007669"/>
    <property type="project" value="TreeGrafter"/>
</dbReference>
<dbReference type="InterPro" id="IPR001648">
    <property type="entry name" value="Ribosomal_bS18"/>
</dbReference>
<keyword evidence="10" id="KW-0472">Membrane</keyword>
<comment type="similarity">
    <text evidence="1 8">Belongs to the bacterial ribosomal protein bS18 family.</text>
</comment>
<dbReference type="Pfam" id="PF03948">
    <property type="entry name" value="Ribosomal_L9_C"/>
    <property type="match status" value="1"/>
</dbReference>
<dbReference type="InterPro" id="IPR036870">
    <property type="entry name" value="Ribosomal_bS18_sf"/>
</dbReference>
<dbReference type="GO" id="GO:0006412">
    <property type="term" value="P:translation"/>
    <property type="evidence" value="ECO:0007669"/>
    <property type="project" value="InterPro"/>
</dbReference>
<evidence type="ECO:0000256" key="1">
    <source>
        <dbReference type="ARBA" id="ARBA00005589"/>
    </source>
</evidence>